<reference evidence="1" key="1">
    <citation type="journal article" date="2021" name="PeerJ">
        <title>Extensive microbial diversity within the chicken gut microbiome revealed by metagenomics and culture.</title>
        <authorList>
            <person name="Gilroy R."/>
            <person name="Ravi A."/>
            <person name="Getino M."/>
            <person name="Pursley I."/>
            <person name="Horton D.L."/>
            <person name="Alikhan N.F."/>
            <person name="Baker D."/>
            <person name="Gharbi K."/>
            <person name="Hall N."/>
            <person name="Watson M."/>
            <person name="Adriaenssens E.M."/>
            <person name="Foster-Nyarko E."/>
            <person name="Jarju S."/>
            <person name="Secka A."/>
            <person name="Antonio M."/>
            <person name="Oren A."/>
            <person name="Chaudhuri R.R."/>
            <person name="La Ragione R."/>
            <person name="Hildebrand F."/>
            <person name="Pallen M.J."/>
        </authorList>
    </citation>
    <scope>NUCLEOTIDE SEQUENCE</scope>
    <source>
        <strain evidence="1">ChiGjej2B2-19336</strain>
    </source>
</reference>
<name>A0A921AY97_9BACT</name>
<dbReference type="RefSeq" id="WP_304123437.1">
    <property type="nucleotide sequence ID" value="NZ_DYZA01000214.1"/>
</dbReference>
<evidence type="ECO:0000313" key="1">
    <source>
        <dbReference type="EMBL" id="HJD98062.1"/>
    </source>
</evidence>
<dbReference type="EMBL" id="DYZA01000214">
    <property type="protein sequence ID" value="HJD98062.1"/>
    <property type="molecule type" value="Genomic_DNA"/>
</dbReference>
<sequence length="222" mass="23670">AGLRGKLGIASILTGQLCVELEITPKAEPVDPASLVPYKGSPQIPTRLSSLDAALNTLKDIPIQEILYDVVGSVQKMSDQIGALDLSGLVASLRDTSDAVREEVRRFGSLQESAGGTLQAYSRLASSMEKDIRATLSRVNHTLESINTLAGTSDKVMQEAQGAMRGIRKSADTAGSLFSEDSAPVLEFSETMLSLRRAAQALSELATLLEIKPNALIFGRNQ</sequence>
<protein>
    <recommendedName>
        <fullName evidence="3">MCE family protein</fullName>
    </recommendedName>
</protein>
<dbReference type="Proteomes" id="UP000698963">
    <property type="component" value="Unassembled WGS sequence"/>
</dbReference>
<gene>
    <name evidence="1" type="ORF">K8W16_10510</name>
</gene>
<accession>A0A921AY97</accession>
<organism evidence="1 2">
    <name type="scientific">Mailhella massiliensis</name>
    <dbReference type="NCBI Taxonomy" id="1903261"/>
    <lineage>
        <taxon>Bacteria</taxon>
        <taxon>Pseudomonadati</taxon>
        <taxon>Thermodesulfobacteriota</taxon>
        <taxon>Desulfovibrionia</taxon>
        <taxon>Desulfovibrionales</taxon>
        <taxon>Desulfovibrionaceae</taxon>
        <taxon>Mailhella</taxon>
    </lineage>
</organism>
<proteinExistence type="predicted"/>
<reference evidence="1" key="2">
    <citation type="submission" date="2021-09" db="EMBL/GenBank/DDBJ databases">
        <authorList>
            <person name="Gilroy R."/>
        </authorList>
    </citation>
    <scope>NUCLEOTIDE SEQUENCE</scope>
    <source>
        <strain evidence="1">ChiGjej2B2-19336</strain>
    </source>
</reference>
<evidence type="ECO:0008006" key="3">
    <source>
        <dbReference type="Google" id="ProtNLM"/>
    </source>
</evidence>
<dbReference type="AlphaFoldDB" id="A0A921AY97"/>
<evidence type="ECO:0000313" key="2">
    <source>
        <dbReference type="Proteomes" id="UP000698963"/>
    </source>
</evidence>
<comment type="caution">
    <text evidence="1">The sequence shown here is derived from an EMBL/GenBank/DDBJ whole genome shotgun (WGS) entry which is preliminary data.</text>
</comment>
<feature type="non-terminal residue" evidence="1">
    <location>
        <position position="1"/>
    </location>
</feature>